<feature type="compositionally biased region" description="Basic and acidic residues" evidence="8">
    <location>
        <begin position="1426"/>
        <end position="1467"/>
    </location>
</feature>
<evidence type="ECO:0000256" key="5">
    <source>
        <dbReference type="ARBA" id="ARBA00023054"/>
    </source>
</evidence>
<dbReference type="Pfam" id="PF05010">
    <property type="entry name" value="TACC_C"/>
    <property type="match status" value="1"/>
</dbReference>
<sequence>MGNENSSADNQAGYTGDVPLPPDPGTHQESSSPKTLQAESEKSSRHGQTIKKKKQRKKSTEKSVNQDTSLTSLTFPTDEVPSLVAQKDNQDIPLPIQEISSGISSRDNQDISTLSLGLPIKEISFAITPEDNQDIPSLNLRVPIKEISSDITPESNQDRLRLPAKEIFTPVTSEVSQKPPSLNLGPSIKEISVVPDDNQDIPRLNIWFPTNEISFPAIPEDNSGPHHNLSPGLPIKALSASVTSGVSQDPLSLNLRLPINEFSSEVSQGTTTPNLRHAINEIFSGDNQYTPSLSPAKDFYSPAILSDSQHTLSLSLGLSINDKCAPVEPRDKQDTLCLNSGHSINEISTILTSGVSQDTSSLSPGLPIREITSVISDNNHDTTSLKSELPIKEITSPVTPEDKQESPNLNFGVPISEITASVTSRVSHSTPNLTLRDPINEFSSSEENLNIPFSEIFHSVKPEHEQDLSILKTVVPLDEKRSSEVTGTSCEDVKERDQGHSDSSTAWDPALLFASPGSSESEKGETVDTSGIRTEGNSDGAETSLWKPQATSSVAGHMPQDEGQLTVPVRLASFLEPAEGTKTKQRAPVPAEDKTKQCANLSSNASAETAQLQELVLPMPVSDICRGTKLGKQNNAVGADLENHSVGAFLNRSDNGRAEDGRVISCCPAKAGVTQESQQTRFREAGLLQGREQLGVKCQSAVCLFPPGKIEDYISIQESKQDSGGRKSAVVTEVAAESTDGPGGLKMDQVTAETLTGQSEVAGDSSLPGTEAMTIEVHELAISADKSRQMESCAELTDLPLSPAMDPEGPDRCQDENASSLQQMTQEKHGSALERDASRLPVSSSPDAVILSLEEEKTYAALSVITKNQTITCCPTKESLSLLPSEEDHAAKGLSPLTLKYASKLPEVNCGELYVRKFEEKDGAPLTEGAPHLPEDKTLHRGGALSGADRPSLREEDGSLCLSLSWHVEADKSFCEHHGIDDEVSETPSEAQSKSEKPEMLKSAEEMTRKGSEGVKELMNTALAITGGNVQEVIGSLEIKQPYFPDTKVCDDEAVACAKDVEQIKAEGIYGHNEEQAKMCETRGKEQIETNELELSLISMPVKHNDKKPDQNERAVEEDLKTQSYLSFLEPLAKVSASDHPQLLGMIQKPDSKPLAEEKQSIFSGNVVPEIPDSRASSKSPAQGEETSSFLGCAETIWSSSPNVSSQHKHVLEEHKRTDMDELFLLRYLSGQSDREPPKDIIVSLPVVSVSHHEEIQAHPEHADTSLELSQVSLAMQNTSGGGGEPTACVSDTQHSPTTNSAQAVLPNNRKPAISMHEVPENLRYNANKLDHLRDITKSEGNLQPEELQELEHSRTIHYASTAKNEEVMSVPEKNNSLVATKSETVVRVPEKSDPPVASKNETMAIVSEKKSDPSVTAKSKAIAELPEKSKTMARVPERSDPSVKEKSETLARVPEKSDPSVSEKSETMAMVLEKSDPSIISKNETMAIFPEKSDPSVASKNETMVIVPEKSETMVRVPEKSDPSVASKNETMAIVSEKSDPSVTAKSEAMAEVPEKSDPSVASKNETMAIVPEKSDPSVTEKSETMARVPEKSDPSVSEKSETMAMVLEKSDPSIISKNETMAIFLEKSDPSVTKKSETMARVPEKSDPSVASKNETMAIVSEKSDPSVTAKSEAMVEVPEKNDPSVASKNETMAIVPENSDPSVTEKSKTMARVPEKNDPSFTEKSETMARVPEKSDPFVTEKSKIMARVPEKSDPSVTEKSETMARVPEKSDPSIISKNETMAIFPEKRDLFVTEKSETMVRVPEKSDPFVTEKSETMVRVPEKSDLSVASESETVARVPEKSNPFVTEKSETMASDPFIISKNETMAIFPEKSDLFVIEKSETMVRVPEKSNPSVSEKNETMPRVLEKSDPFVTAKKKQVIEAIPEVLEDSEGIPAYTLHEVPCNQRTITEAQTGVPTTSNIFVESMSSVNMRNQTQCHENITNSGTVEGTINRSPQHVLEVTVANSPAQTGSEPALLEAIFPELMSDEHCNTAVIWQCVNVENVSGRVPFHVLHFEKGSEDVIGAVQFPSITSIETQGQTEADIKTQASILPAEIQHGLYKSDAEQVKLLSDVKLETISSQENLTQHSDEVKITEISRHLEQVKDIQFSEEENTARANSGQWGEERLEKEFDPQRSEICTANTSQPQSQQYQNNISEIASPGACNRNVSQLSIEDIGAHHTDNDLTSQKAMAKVAGLIKDTQHKCIISSTATETAVETNSQALSSAPRVPMLERSTPQEATSREPMPGDSEGSLRDTDTDTDLKGTDPSCLSETSVHGPQSGSKINATECGEKDDAELMSPEIGELSSPTEDSCLNVGYDVDLGCPLGGVSSHVATLLTTSLEAEAICNANLGSQKETSQENIVSDKKADQEIIQATEQTSKEATSQASCRSKHREEEDIQSWYPESFSNHHSLGRSGQDLFSGKAFAKTPENNLQVGDAQANQPETDNVTNRLIHDTFNAKSAAETQVMHPTAVEGDLFCRAEAALPSEAAVEANPEASDGIFVDTSMEMNCTEAVISPKGFHLQTSPVPEKTTDFGSLSISYDHTNAPSDHLYNENLPYFVQTQPPFPTCAGPHNFPVSGTDDVTTREPLPLHAGPHSLPFFSTHDVTTQKPVPSLPGLHILPVSAAHDVIKKGATVESVAELGPFEEPNITCVILSPELYRDVEPLASDSREVKKGQRRSSDSEEAFETPESTTPVKSPPTPPPPLPDLSEEIPRSQLPSEDTGLGSISDTISATDVSQAESVDENPFRPPSRSFSAVFDEDKPIASSGTYNLDFEGPVDPFLSSPLDPDSPVAFDSKVKARRKSSDSLPVSRSTLSRSLSLQASDFENSSCLGSSEASITSVDIPSTGIESAPSTLKRTKKARPPSLKKKQTTKKSEETKEPPVETSNIGLQVEESATADTVPEAETKPTCTDVLEIPESNSKLSVEPSPSLSSHSPHPPVSETDSIRHTSPLTTRRNVSPPPAAEVLEVIPPDTEGPDNISVKGQAIRLEFDYSEDKEDVQEKSHTSKKLGKKPTAKMPQRKPKTKKVAERLDSDPTMSAKLPIDSIDMPISTGSYTLDIDKWDDPNFNPFSSGGKMQASPRLANSEHKTETEDSNEVFKPSPKESSSLSKASASFEIPSSTSETHEHEGEMPTKSAKKKKTPLKTDTFRVKKSPKRSSVSDAPTQEEPTSLPTPESPPVIPMVEHATDEEKLASSVSNQKWVAMDIGTDQQDYPEPSDLSTFVQENKLHSLTDELEYGNTFEVEYMEKIGSSTPPRDDSPKKLPLYLMFDSENGSPEKSPAVPFSDSVTPGSGSSVEGPEVQLYPALRTLSTSQGTNGQRPKQNLLESMSQSSATGNLEELLSPEDSCVSADALLNRISHQASICDAHGNLAPDLAEKNPSIFAQKLQEELEFAAMSMEALRLASDISGSSHVSSSAQREVRAAVAEMPLSHMALYPQTVALETNSAGFLAYQQQGLEQTLQVAQEEISAKEREALEWKEKYEESRREVVEMRRIVAEYEKTIAQMIEDEHRDKSATHHTVQQLIMEKEQALSDLNSVEKSLADLFRRYEKMKEVLEGFRKNEDVLKKCAQEYLARVKKEEQRYHALKVHAEEKLDRANAEIAQVRTKSQQEQVAYQASLRKEQLKVAALERTLEQKNKETEELTKICDELIAKMGRS</sequence>
<keyword evidence="3" id="KW-0963">Cytoplasm</keyword>
<feature type="compositionally biased region" description="Polar residues" evidence="8">
    <location>
        <begin position="1290"/>
        <end position="1303"/>
    </location>
</feature>
<feature type="compositionally biased region" description="Basic and acidic residues" evidence="8">
    <location>
        <begin position="1706"/>
        <end position="1775"/>
    </location>
</feature>
<feature type="compositionally biased region" description="Low complexity" evidence="8">
    <location>
        <begin position="3207"/>
        <end position="3224"/>
    </location>
</feature>
<dbReference type="GO" id="GO:0021987">
    <property type="term" value="P:cerebral cortex development"/>
    <property type="evidence" value="ECO:0007669"/>
    <property type="project" value="TreeGrafter"/>
</dbReference>
<dbReference type="GeneID" id="117359801"/>
<dbReference type="PANTHER" id="PTHR13924:SF11">
    <property type="entry name" value="TRANSFORMING ACIDIC COILED-COIL-CONTAINING PROTEIN 2"/>
    <property type="match status" value="1"/>
</dbReference>
<dbReference type="RefSeq" id="XP_033798950.1">
    <property type="nucleotide sequence ID" value="XM_033943059.1"/>
</dbReference>
<gene>
    <name evidence="11 12" type="primary">TACC2</name>
</gene>
<feature type="compositionally biased region" description="Basic residues" evidence="8">
    <location>
        <begin position="48"/>
        <end position="59"/>
    </location>
</feature>
<evidence type="ECO:0000313" key="10">
    <source>
        <dbReference type="Proteomes" id="UP000515159"/>
    </source>
</evidence>
<dbReference type="GO" id="GO:0005856">
    <property type="term" value="C:cytoskeleton"/>
    <property type="evidence" value="ECO:0007669"/>
    <property type="project" value="UniProtKB-SubCell"/>
</dbReference>
<keyword evidence="4" id="KW-0597">Phosphoprotein</keyword>
<name>A0A6P8QST6_GEOSA</name>
<dbReference type="GO" id="GO:0007097">
    <property type="term" value="P:nuclear migration"/>
    <property type="evidence" value="ECO:0007669"/>
    <property type="project" value="TreeGrafter"/>
</dbReference>
<feature type="region of interest" description="Disordered" evidence="8">
    <location>
        <begin position="3320"/>
        <end position="3350"/>
    </location>
</feature>
<feature type="region of interest" description="Disordered" evidence="8">
    <location>
        <begin position="1278"/>
        <end position="1304"/>
    </location>
</feature>
<feature type="compositionally biased region" description="Pro residues" evidence="8">
    <location>
        <begin position="2745"/>
        <end position="2755"/>
    </location>
</feature>
<feature type="compositionally biased region" description="Polar residues" evidence="8">
    <location>
        <begin position="1175"/>
        <end position="1188"/>
    </location>
</feature>
<feature type="region of interest" description="Disordered" evidence="8">
    <location>
        <begin position="799"/>
        <end position="840"/>
    </location>
</feature>
<dbReference type="Proteomes" id="UP000515159">
    <property type="component" value="Chromosome 4"/>
</dbReference>
<feature type="region of interest" description="Disordered" evidence="8">
    <location>
        <begin position="1163"/>
        <end position="1188"/>
    </location>
</feature>
<keyword evidence="5 7" id="KW-0175">Coiled coil</keyword>
<organism evidence="10 11">
    <name type="scientific">Geotrypetes seraphini</name>
    <name type="common">Gaboon caecilian</name>
    <name type="synonym">Caecilia seraphini</name>
    <dbReference type="NCBI Taxonomy" id="260995"/>
    <lineage>
        <taxon>Eukaryota</taxon>
        <taxon>Metazoa</taxon>
        <taxon>Chordata</taxon>
        <taxon>Craniata</taxon>
        <taxon>Vertebrata</taxon>
        <taxon>Euteleostomi</taxon>
        <taxon>Amphibia</taxon>
        <taxon>Gymnophiona</taxon>
        <taxon>Geotrypetes</taxon>
    </lineage>
</organism>
<feature type="compositionally biased region" description="Polar residues" evidence="8">
    <location>
        <begin position="2774"/>
        <end position="2789"/>
    </location>
</feature>
<feature type="domain" description="Transforming acidic coiled-coil-containing protein C-terminal" evidence="9">
    <location>
        <begin position="3503"/>
        <end position="3703"/>
    </location>
</feature>
<dbReference type="KEGG" id="gsh:117359801"/>
<evidence type="ECO:0000256" key="7">
    <source>
        <dbReference type="SAM" id="Coils"/>
    </source>
</evidence>
<feature type="region of interest" description="Disordered" evidence="8">
    <location>
        <begin position="2257"/>
        <end position="2338"/>
    </location>
</feature>
<feature type="compositionally biased region" description="Polar residues" evidence="8">
    <location>
        <begin position="1"/>
        <end position="13"/>
    </location>
</feature>
<evidence type="ECO:0000256" key="6">
    <source>
        <dbReference type="ARBA" id="ARBA00023212"/>
    </source>
</evidence>
<feature type="region of interest" description="Disordered" evidence="8">
    <location>
        <begin position="1"/>
        <end position="76"/>
    </location>
</feature>
<feature type="compositionally biased region" description="Basic and acidic residues" evidence="8">
    <location>
        <begin position="2715"/>
        <end position="2730"/>
    </location>
</feature>
<dbReference type="RefSeq" id="XP_033798951.1">
    <property type="nucleotide sequence ID" value="XM_033943060.1"/>
</dbReference>
<feature type="region of interest" description="Disordered" evidence="8">
    <location>
        <begin position="480"/>
        <end position="544"/>
    </location>
</feature>
<protein>
    <submittedName>
        <fullName evidence="11 12">Transforming acidic coiled-coil-containing protein 2 isoform X1</fullName>
    </submittedName>
</protein>
<feature type="region of interest" description="Disordered" evidence="8">
    <location>
        <begin position="1807"/>
        <end position="1832"/>
    </location>
</feature>
<evidence type="ECO:0000259" key="9">
    <source>
        <dbReference type="Pfam" id="PF05010"/>
    </source>
</evidence>
<feature type="compositionally biased region" description="Low complexity" evidence="8">
    <location>
        <begin position="2973"/>
        <end position="2985"/>
    </location>
</feature>
<dbReference type="GO" id="GO:0005737">
    <property type="term" value="C:cytoplasm"/>
    <property type="evidence" value="ECO:0007669"/>
    <property type="project" value="TreeGrafter"/>
</dbReference>
<feature type="compositionally biased region" description="Basic and acidic residues" evidence="8">
    <location>
        <begin position="2297"/>
        <end position="2310"/>
    </location>
</feature>
<dbReference type="FunFam" id="1.20.5.1700:FF:000001">
    <property type="entry name" value="Transforming acidic coiled-coil-containing protein 1 isoform 2"/>
    <property type="match status" value="1"/>
</dbReference>
<feature type="region of interest" description="Disordered" evidence="8">
    <location>
        <begin position="1628"/>
        <end position="1779"/>
    </location>
</feature>
<feature type="compositionally biased region" description="Polar residues" evidence="8">
    <location>
        <begin position="2314"/>
        <end position="2331"/>
    </location>
</feature>
<dbReference type="InterPro" id="IPR039915">
    <property type="entry name" value="TACC"/>
</dbReference>
<feature type="region of interest" description="Disordered" evidence="8">
    <location>
        <begin position="1491"/>
        <end position="1603"/>
    </location>
</feature>
<dbReference type="Gene3D" id="1.20.5.1700">
    <property type="match status" value="1"/>
</dbReference>
<feature type="region of interest" description="Disordered" evidence="8">
    <location>
        <begin position="924"/>
        <end position="952"/>
    </location>
</feature>
<evidence type="ECO:0000256" key="3">
    <source>
        <dbReference type="ARBA" id="ARBA00022490"/>
    </source>
</evidence>
<feature type="compositionally biased region" description="Basic and acidic residues" evidence="8">
    <location>
        <begin position="1574"/>
        <end position="1603"/>
    </location>
</feature>
<feature type="compositionally biased region" description="Basic and acidic residues" evidence="8">
    <location>
        <begin position="1807"/>
        <end position="1829"/>
    </location>
</feature>
<keyword evidence="6" id="KW-0206">Cytoskeleton</keyword>
<evidence type="ECO:0000313" key="12">
    <source>
        <dbReference type="RefSeq" id="XP_033798951.1"/>
    </source>
</evidence>
<feature type="compositionally biased region" description="Polar residues" evidence="8">
    <location>
        <begin position="2998"/>
        <end position="3007"/>
    </location>
</feature>
<evidence type="ECO:0000256" key="4">
    <source>
        <dbReference type="ARBA" id="ARBA00022553"/>
    </source>
</evidence>
<feature type="compositionally biased region" description="Basic and acidic residues" evidence="8">
    <location>
        <begin position="491"/>
        <end position="500"/>
    </location>
</feature>
<dbReference type="PANTHER" id="PTHR13924">
    <property type="entry name" value="TRANSFORMING ACIDIC COILED-COIL CONTAINING PROTEIN 1/2"/>
    <property type="match status" value="1"/>
</dbReference>
<feature type="coiled-coil region" evidence="7">
    <location>
        <begin position="3505"/>
        <end position="3613"/>
    </location>
</feature>
<feature type="compositionally biased region" description="Low complexity" evidence="8">
    <location>
        <begin position="3149"/>
        <end position="3173"/>
    </location>
</feature>
<feature type="compositionally biased region" description="Low complexity" evidence="8">
    <location>
        <begin position="2826"/>
        <end position="2841"/>
    </location>
</feature>
<feature type="compositionally biased region" description="Basic and acidic residues" evidence="8">
    <location>
        <begin position="1510"/>
        <end position="1523"/>
    </location>
</feature>
<feature type="compositionally biased region" description="Basic and acidic residues" evidence="8">
    <location>
        <begin position="826"/>
        <end position="838"/>
    </location>
</feature>
<dbReference type="InterPro" id="IPR007707">
    <property type="entry name" value="TACC_C"/>
</dbReference>
<feature type="compositionally biased region" description="Polar residues" evidence="8">
    <location>
        <begin position="2257"/>
        <end position="2269"/>
    </location>
</feature>
<feature type="compositionally biased region" description="Basic and acidic residues" evidence="8">
    <location>
        <begin position="993"/>
        <end position="1006"/>
    </location>
</feature>
<feature type="region of interest" description="Disordered" evidence="8">
    <location>
        <begin position="2715"/>
        <end position="3232"/>
    </location>
</feature>
<feature type="compositionally biased region" description="Polar residues" evidence="8">
    <location>
        <begin position="3337"/>
        <end position="3346"/>
    </location>
</feature>
<feature type="compositionally biased region" description="Basic residues" evidence="8">
    <location>
        <begin position="3056"/>
        <end position="3076"/>
    </location>
</feature>
<dbReference type="OrthoDB" id="10255048at2759"/>
<feature type="compositionally biased region" description="Basic and acidic residues" evidence="8">
    <location>
        <begin position="1628"/>
        <end position="1649"/>
    </location>
</feature>
<feature type="compositionally biased region" description="Basic residues" evidence="8">
    <location>
        <begin position="2906"/>
        <end position="2922"/>
    </location>
</feature>
<evidence type="ECO:0000256" key="8">
    <source>
        <dbReference type="SAM" id="MobiDB-lite"/>
    </source>
</evidence>
<comment type="subcellular location">
    <subcellularLocation>
        <location evidence="1">Cytoplasm</location>
        <location evidence="1">Cytoskeleton</location>
    </subcellularLocation>
</comment>
<evidence type="ECO:0000256" key="2">
    <source>
        <dbReference type="ARBA" id="ARBA00009423"/>
    </source>
</evidence>
<proteinExistence type="inferred from homology"/>
<accession>A0A6P8QST6</accession>
<feature type="compositionally biased region" description="Polar residues" evidence="8">
    <location>
        <begin position="63"/>
        <end position="75"/>
    </location>
</feature>
<feature type="compositionally biased region" description="Polar residues" evidence="8">
    <location>
        <begin position="2874"/>
        <end position="2905"/>
    </location>
</feature>
<evidence type="ECO:0000313" key="11">
    <source>
        <dbReference type="RefSeq" id="XP_033798950.1"/>
    </source>
</evidence>
<dbReference type="CTD" id="10579"/>
<feature type="compositionally biased region" description="Basic and acidic residues" evidence="8">
    <location>
        <begin position="2923"/>
        <end position="2932"/>
    </location>
</feature>
<feature type="compositionally biased region" description="Polar residues" evidence="8">
    <location>
        <begin position="527"/>
        <end position="541"/>
    </location>
</feature>
<feature type="compositionally biased region" description="Low complexity" evidence="8">
    <location>
        <begin position="2856"/>
        <end position="2873"/>
    </location>
</feature>
<feature type="compositionally biased region" description="Polar residues" evidence="8">
    <location>
        <begin position="816"/>
        <end position="825"/>
    </location>
</feature>
<dbReference type="GO" id="GO:0007052">
    <property type="term" value="P:mitotic spindle organization"/>
    <property type="evidence" value="ECO:0007669"/>
    <property type="project" value="InterPro"/>
</dbReference>
<feature type="compositionally biased region" description="Polar residues" evidence="8">
    <location>
        <begin position="27"/>
        <end position="38"/>
    </location>
</feature>
<evidence type="ECO:0000256" key="1">
    <source>
        <dbReference type="ARBA" id="ARBA00004245"/>
    </source>
</evidence>
<feature type="region of interest" description="Disordered" evidence="8">
    <location>
        <begin position="1426"/>
        <end position="1468"/>
    </location>
</feature>
<feature type="coiled-coil region" evidence="7">
    <location>
        <begin position="3639"/>
        <end position="3705"/>
    </location>
</feature>
<comment type="similarity">
    <text evidence="2">Belongs to the TACC family.</text>
</comment>
<keyword evidence="10" id="KW-1185">Reference proteome</keyword>
<feature type="region of interest" description="Disordered" evidence="8">
    <location>
        <begin position="981"/>
        <end position="1006"/>
    </location>
</feature>
<reference evidence="11 12" key="1">
    <citation type="submission" date="2025-04" db="UniProtKB">
        <authorList>
            <consortium name="RefSeq"/>
        </authorList>
    </citation>
    <scope>IDENTIFICATION</scope>
</reference>